<dbReference type="GO" id="GO:0003677">
    <property type="term" value="F:DNA binding"/>
    <property type="evidence" value="ECO:0007669"/>
    <property type="project" value="UniProtKB-KW"/>
</dbReference>
<gene>
    <name evidence="6" type="ORF">FHU37_002174</name>
</gene>
<dbReference type="EMBL" id="JACBZD010000001">
    <property type="protein sequence ID" value="NYI05231.1"/>
    <property type="molecule type" value="Genomic_DNA"/>
</dbReference>
<dbReference type="Pfam" id="PF01638">
    <property type="entry name" value="HxlR"/>
    <property type="match status" value="1"/>
</dbReference>
<evidence type="ECO:0000313" key="6">
    <source>
        <dbReference type="EMBL" id="NYI05231.1"/>
    </source>
</evidence>
<evidence type="ECO:0000313" key="7">
    <source>
        <dbReference type="Proteomes" id="UP000567795"/>
    </source>
</evidence>
<dbReference type="RefSeq" id="WP_179814002.1">
    <property type="nucleotide sequence ID" value="NZ_JACBZD010000001.1"/>
</dbReference>
<dbReference type="AlphaFoldDB" id="A0A853A3F4"/>
<evidence type="ECO:0000256" key="4">
    <source>
        <dbReference type="SAM" id="MobiDB-lite"/>
    </source>
</evidence>
<name>A0A853A3F4_9ACTN</name>
<proteinExistence type="predicted"/>
<accession>A0A853A3F4</accession>
<keyword evidence="3" id="KW-0804">Transcription</keyword>
<dbReference type="PANTHER" id="PTHR33204">
    <property type="entry name" value="TRANSCRIPTIONAL REGULATOR, MARR FAMILY"/>
    <property type="match status" value="1"/>
</dbReference>
<dbReference type="SUPFAM" id="SSF46785">
    <property type="entry name" value="Winged helix' DNA-binding domain"/>
    <property type="match status" value="1"/>
</dbReference>
<feature type="region of interest" description="Disordered" evidence="4">
    <location>
        <begin position="1"/>
        <end position="31"/>
    </location>
</feature>
<organism evidence="6 7">
    <name type="scientific">Allostreptomyces psammosilenae</name>
    <dbReference type="NCBI Taxonomy" id="1892865"/>
    <lineage>
        <taxon>Bacteria</taxon>
        <taxon>Bacillati</taxon>
        <taxon>Actinomycetota</taxon>
        <taxon>Actinomycetes</taxon>
        <taxon>Kitasatosporales</taxon>
        <taxon>Streptomycetaceae</taxon>
        <taxon>Allostreptomyces</taxon>
    </lineage>
</organism>
<dbReference type="Gene3D" id="1.10.10.10">
    <property type="entry name" value="Winged helix-like DNA-binding domain superfamily/Winged helix DNA-binding domain"/>
    <property type="match status" value="1"/>
</dbReference>
<evidence type="ECO:0000256" key="2">
    <source>
        <dbReference type="ARBA" id="ARBA00023125"/>
    </source>
</evidence>
<evidence type="ECO:0000256" key="1">
    <source>
        <dbReference type="ARBA" id="ARBA00023015"/>
    </source>
</evidence>
<evidence type="ECO:0000259" key="5">
    <source>
        <dbReference type="PROSITE" id="PS51118"/>
    </source>
</evidence>
<dbReference type="InterPro" id="IPR036390">
    <property type="entry name" value="WH_DNA-bd_sf"/>
</dbReference>
<protein>
    <submittedName>
        <fullName evidence="6">DNA-binding HxlR family transcriptional regulator</fullName>
    </submittedName>
</protein>
<reference evidence="6 7" key="1">
    <citation type="submission" date="2020-07" db="EMBL/GenBank/DDBJ databases">
        <title>Sequencing the genomes of 1000 actinobacteria strains.</title>
        <authorList>
            <person name="Klenk H.-P."/>
        </authorList>
    </citation>
    <scope>NUCLEOTIDE SEQUENCE [LARGE SCALE GENOMIC DNA]</scope>
    <source>
        <strain evidence="6 7">DSM 42178</strain>
    </source>
</reference>
<keyword evidence="7" id="KW-1185">Reference proteome</keyword>
<sequence>MSVGHTAVTTPGTAAETAGPPPAGTRTPGPCADEYDDCGIRDVLDRIGDKWSVLVMVELAKGVRRFRELQRAIPGISQRMLTLTVRRLERDGLVERTVHATVPPQVEYELTPMGRGLTAQLRALFEWAGENHARLVASRRRWDAEHPDSEVH</sequence>
<dbReference type="Proteomes" id="UP000567795">
    <property type="component" value="Unassembled WGS sequence"/>
</dbReference>
<keyword evidence="1" id="KW-0805">Transcription regulation</keyword>
<dbReference type="InterPro" id="IPR036388">
    <property type="entry name" value="WH-like_DNA-bd_sf"/>
</dbReference>
<dbReference type="PANTHER" id="PTHR33204:SF39">
    <property type="entry name" value="TRANSCRIPTIONAL REGULATORY PROTEIN"/>
    <property type="match status" value="1"/>
</dbReference>
<dbReference type="PROSITE" id="PS51118">
    <property type="entry name" value="HTH_HXLR"/>
    <property type="match status" value="1"/>
</dbReference>
<feature type="domain" description="HTH hxlR-type" evidence="5">
    <location>
        <begin position="38"/>
        <end position="136"/>
    </location>
</feature>
<dbReference type="InterPro" id="IPR002577">
    <property type="entry name" value="HTH_HxlR"/>
</dbReference>
<comment type="caution">
    <text evidence="6">The sequence shown here is derived from an EMBL/GenBank/DDBJ whole genome shotgun (WGS) entry which is preliminary data.</text>
</comment>
<keyword evidence="2 6" id="KW-0238">DNA-binding</keyword>
<evidence type="ECO:0000256" key="3">
    <source>
        <dbReference type="ARBA" id="ARBA00023163"/>
    </source>
</evidence>